<sequence>MRLCARRAGPVIQPEAEPPLLPESHPTDFISAPLCPGPPCSGPEVVAPGKASAFILGPRLPREFPLSCPRWQSVAGCQETQGPARSTLLGPPPSCGSEPLPVGCDCSFPAVPPVPPVPTLHFGGLAL</sequence>
<reference evidence="1" key="1">
    <citation type="submission" date="2023-05" db="EMBL/GenBank/DDBJ databases">
        <authorList>
            <consortium name="ELIXIR-Norway"/>
        </authorList>
    </citation>
    <scope>NUCLEOTIDE SEQUENCE</scope>
</reference>
<dbReference type="EMBL" id="OX596086">
    <property type="protein sequence ID" value="CAM9943552.1"/>
    <property type="molecule type" value="Genomic_DNA"/>
</dbReference>
<dbReference type="Proteomes" id="UP001162501">
    <property type="component" value="Chromosome 2"/>
</dbReference>
<proteinExistence type="predicted"/>
<accession>A0AC59YS16</accession>
<evidence type="ECO:0000313" key="1">
    <source>
        <dbReference type="EMBL" id="CAM9943552.1"/>
    </source>
</evidence>
<gene>
    <name evidence="1" type="ORF">MRATA1EN22A_LOCUS9721</name>
</gene>
<reference evidence="1" key="2">
    <citation type="submission" date="2025-03" db="EMBL/GenBank/DDBJ databases">
        <authorList>
            <consortium name="ELIXIR-Norway"/>
            <consortium name="Elixir Norway"/>
        </authorList>
    </citation>
    <scope>NUCLEOTIDE SEQUENCE</scope>
</reference>
<organism evidence="1 2">
    <name type="scientific">Rangifer tarandus platyrhynchus</name>
    <name type="common">Svalbard reindeer</name>
    <dbReference type="NCBI Taxonomy" id="3082113"/>
    <lineage>
        <taxon>Eukaryota</taxon>
        <taxon>Metazoa</taxon>
        <taxon>Chordata</taxon>
        <taxon>Craniata</taxon>
        <taxon>Vertebrata</taxon>
        <taxon>Euteleostomi</taxon>
        <taxon>Mammalia</taxon>
        <taxon>Eutheria</taxon>
        <taxon>Laurasiatheria</taxon>
        <taxon>Artiodactyla</taxon>
        <taxon>Ruminantia</taxon>
        <taxon>Pecora</taxon>
        <taxon>Cervidae</taxon>
        <taxon>Odocoileinae</taxon>
        <taxon>Rangifer</taxon>
    </lineage>
</organism>
<name>A0AC59YS16_RANTA</name>
<evidence type="ECO:0000313" key="2">
    <source>
        <dbReference type="Proteomes" id="UP001162501"/>
    </source>
</evidence>
<protein>
    <submittedName>
        <fullName evidence="1">Uncharacterized protein</fullName>
    </submittedName>
</protein>